<dbReference type="InterPro" id="IPR018120">
    <property type="entry name" value="Glyco_hydro_1_AS"/>
</dbReference>
<evidence type="ECO:0000256" key="1">
    <source>
        <dbReference type="ARBA" id="ARBA00010838"/>
    </source>
</evidence>
<dbReference type="Gene3D" id="3.20.20.80">
    <property type="entry name" value="Glycosidases"/>
    <property type="match status" value="1"/>
</dbReference>
<keyword evidence="8" id="KW-1185">Reference proteome</keyword>
<evidence type="ECO:0000256" key="2">
    <source>
        <dbReference type="ARBA" id="ARBA00022801"/>
    </source>
</evidence>
<evidence type="ECO:0000256" key="5">
    <source>
        <dbReference type="RuleBase" id="RU003690"/>
    </source>
</evidence>
<keyword evidence="3 6" id="KW-0326">Glycosidase</keyword>
<evidence type="ECO:0000313" key="7">
    <source>
        <dbReference type="EMBL" id="MBP2058816.1"/>
    </source>
</evidence>
<dbReference type="EMBL" id="JAGGLU010000015">
    <property type="protein sequence ID" value="MBP2058816.1"/>
    <property type="molecule type" value="Genomic_DNA"/>
</dbReference>
<dbReference type="RefSeq" id="WP_209687533.1">
    <property type="nucleotide sequence ID" value="NZ_JAGGLU010000015.1"/>
</dbReference>
<accession>A0ABS4MHJ7</accession>
<dbReference type="SUPFAM" id="SSF51445">
    <property type="entry name" value="(Trans)glycosidases"/>
    <property type="match status" value="1"/>
</dbReference>
<organism evidence="7 8">
    <name type="scientific">Lactobacillus colini</name>
    <dbReference type="NCBI Taxonomy" id="1819254"/>
    <lineage>
        <taxon>Bacteria</taxon>
        <taxon>Bacillati</taxon>
        <taxon>Bacillota</taxon>
        <taxon>Bacilli</taxon>
        <taxon>Lactobacillales</taxon>
        <taxon>Lactobacillaceae</taxon>
        <taxon>Lactobacillus</taxon>
    </lineage>
</organism>
<sequence>MNKLRKDFLWGGATAANQFEGAYNIDGKGLTINDVELGASHGQTRQILDPIINSKYYPSHEAVDFYHHYKEDIKLMAEMGFKSFRMSISWARIFPNGDDAIPNEAGLEFYDKVFDELRKYKIEPVVTLHHFELPLNLVKKYGAWRSRKLVDLAVRYAKLVMNRYKNKVKYWMTFNEINSLFISDQPWHMAGIIYKKGENKADTMLQAAHHQLLASALTVIEGKKINPNFKIGCMLLYPCTYAATCRPEDQICARNKLLSTYYFGDVQVRGRYTNTCTSYINQIQGTFKTEPGDDAILAAGVVDFIGFSYYFSAIEGIEKIDQAEGNLSTGGRNPYLKLTDWGWQTDPIGLRNSLNALYDRYQKPLFIVENGLGAKDKINSDGTINDDYRISYLRDHIKAMIDAVDIDNVDLIGYETWGPIDLISAGTGEMRKRYGFIYVDRNDNGQGSFKRIPKASFYWYKQVIASNGNRL</sequence>
<dbReference type="PANTHER" id="PTHR10353:SF122">
    <property type="entry name" value="6-PHOSPHO-BETA-GLUCOSIDASE ASCB-RELATED"/>
    <property type="match status" value="1"/>
</dbReference>
<dbReference type="PRINTS" id="PR00131">
    <property type="entry name" value="GLHYDRLASE1"/>
</dbReference>
<dbReference type="InterPro" id="IPR017853">
    <property type="entry name" value="GH"/>
</dbReference>
<protein>
    <submittedName>
        <fullName evidence="7">6-phospho-beta-glucosidase</fullName>
        <ecNumber evidence="7">3.2.1.86</ecNumber>
    </submittedName>
</protein>
<dbReference type="InterPro" id="IPR001360">
    <property type="entry name" value="Glyco_hydro_1"/>
</dbReference>
<comment type="caution">
    <text evidence="7">The sequence shown here is derived from an EMBL/GenBank/DDBJ whole genome shotgun (WGS) entry which is preliminary data.</text>
</comment>
<evidence type="ECO:0000256" key="6">
    <source>
        <dbReference type="RuleBase" id="RU004468"/>
    </source>
</evidence>
<reference evidence="7 8" key="1">
    <citation type="submission" date="2021-03" db="EMBL/GenBank/DDBJ databases">
        <title>Genomic Encyclopedia of Type Strains, Phase IV (KMG-IV): sequencing the most valuable type-strain genomes for metagenomic binning, comparative biology and taxonomic classification.</title>
        <authorList>
            <person name="Goeker M."/>
        </authorList>
    </citation>
    <scope>NUCLEOTIDE SEQUENCE [LARGE SCALE GENOMIC DNA]</scope>
    <source>
        <strain evidence="7 8">DSM 101872</strain>
    </source>
</reference>
<evidence type="ECO:0000256" key="4">
    <source>
        <dbReference type="PROSITE-ProRule" id="PRU10055"/>
    </source>
</evidence>
<evidence type="ECO:0000313" key="8">
    <source>
        <dbReference type="Proteomes" id="UP001519292"/>
    </source>
</evidence>
<dbReference type="PROSITE" id="PS00572">
    <property type="entry name" value="GLYCOSYL_HYDROL_F1_1"/>
    <property type="match status" value="1"/>
</dbReference>
<dbReference type="PANTHER" id="PTHR10353">
    <property type="entry name" value="GLYCOSYL HYDROLASE"/>
    <property type="match status" value="1"/>
</dbReference>
<dbReference type="PROSITE" id="PS00653">
    <property type="entry name" value="GLYCOSYL_HYDROL_F1_2"/>
    <property type="match status" value="1"/>
</dbReference>
<dbReference type="EC" id="3.2.1.86" evidence="7"/>
<dbReference type="InterPro" id="IPR033132">
    <property type="entry name" value="GH_1_N_CS"/>
</dbReference>
<comment type="similarity">
    <text evidence="1 5">Belongs to the glycosyl hydrolase 1 family.</text>
</comment>
<proteinExistence type="inferred from homology"/>
<gene>
    <name evidence="7" type="ORF">J2Z60_002007</name>
</gene>
<evidence type="ECO:0000256" key="3">
    <source>
        <dbReference type="ARBA" id="ARBA00023295"/>
    </source>
</evidence>
<dbReference type="GO" id="GO:0008706">
    <property type="term" value="F:6-phospho-beta-glucosidase activity"/>
    <property type="evidence" value="ECO:0007669"/>
    <property type="project" value="UniProtKB-EC"/>
</dbReference>
<keyword evidence="2 6" id="KW-0378">Hydrolase</keyword>
<dbReference type="Proteomes" id="UP001519292">
    <property type="component" value="Unassembled WGS sequence"/>
</dbReference>
<name>A0ABS4MHJ7_9LACO</name>
<feature type="active site" description="Nucleophile" evidence="4">
    <location>
        <position position="369"/>
    </location>
</feature>
<dbReference type="Pfam" id="PF00232">
    <property type="entry name" value="Glyco_hydro_1"/>
    <property type="match status" value="1"/>
</dbReference>